<gene>
    <name evidence="4" type="ORF">GAYE_SCF7681MG7000</name>
</gene>
<sequence>MERFPRLERENLRIVIVVVEVAWCDMATVDKTIPDHFRGILCRGVKNYTVEEEIAAKDTLFEGREKEQLLPGEVLIRVTRCGICAGDAKCWSGAPMFWGDETRKPYVETPVIPGHEFVGEVIALGDKEDKSTVKVGDQVTAEQIVACGNCLYCRKGLRWLCAPHDIFGYHRCVHGGMGQYMRFPEKSIIYNIPKKISPSEAVYVEPLSCGVHGAQRGRIELGDTVVVSGCGPIGLGMVAAAKLAGPSRLIALDCMDSRLDIARECGADIVLNPLKTNVVKDIQELTDGYGCDVYLEATGNPKSVEQGLYMIRKNGRFVEFSVFKDKTAVDWTIIGDTKELDILGAHCSGDNGYKVAIDMILRRQIPVERIVTHELSLDNIIQGIQYVNEGKESIKVAIDPTK</sequence>
<dbReference type="Pfam" id="PF00107">
    <property type="entry name" value="ADH_zinc_N"/>
    <property type="match status" value="1"/>
</dbReference>
<dbReference type="InterPro" id="IPR013149">
    <property type="entry name" value="ADH-like_C"/>
</dbReference>
<dbReference type="Pfam" id="PF08240">
    <property type="entry name" value="ADH_N"/>
    <property type="match status" value="1"/>
</dbReference>
<keyword evidence="1" id="KW-0560">Oxidoreductase</keyword>
<comment type="caution">
    <text evidence="4">The sequence shown here is derived from an EMBL/GenBank/DDBJ whole genome shotgun (WGS) entry which is preliminary data.</text>
</comment>
<dbReference type="EMBL" id="JANCYU010000075">
    <property type="protein sequence ID" value="KAK4529050.1"/>
    <property type="molecule type" value="Genomic_DNA"/>
</dbReference>
<evidence type="ECO:0000256" key="1">
    <source>
        <dbReference type="ARBA" id="ARBA00023002"/>
    </source>
</evidence>
<feature type="domain" description="Alcohol dehydrogenase-like C-terminal" evidence="2">
    <location>
        <begin position="232"/>
        <end position="360"/>
    </location>
</feature>
<dbReference type="Gene3D" id="3.90.180.10">
    <property type="entry name" value="Medium-chain alcohol dehydrogenases, catalytic domain"/>
    <property type="match status" value="1"/>
</dbReference>
<dbReference type="SUPFAM" id="SSF50129">
    <property type="entry name" value="GroES-like"/>
    <property type="match status" value="1"/>
</dbReference>
<dbReference type="SUPFAM" id="SSF51735">
    <property type="entry name" value="NAD(P)-binding Rossmann-fold domains"/>
    <property type="match status" value="1"/>
</dbReference>
<dbReference type="AlphaFoldDB" id="A0AAV9INR1"/>
<name>A0AAV9INR1_9RHOD</name>
<evidence type="ECO:0000313" key="4">
    <source>
        <dbReference type="EMBL" id="KAK4529050.1"/>
    </source>
</evidence>
<feature type="domain" description="Alcohol dehydrogenase-like N-terminal" evidence="3">
    <location>
        <begin position="71"/>
        <end position="193"/>
    </location>
</feature>
<evidence type="ECO:0000259" key="2">
    <source>
        <dbReference type="Pfam" id="PF00107"/>
    </source>
</evidence>
<dbReference type="GO" id="GO:0016491">
    <property type="term" value="F:oxidoreductase activity"/>
    <property type="evidence" value="ECO:0007669"/>
    <property type="project" value="UniProtKB-KW"/>
</dbReference>
<keyword evidence="5" id="KW-1185">Reference proteome</keyword>
<reference evidence="4 5" key="1">
    <citation type="submission" date="2022-07" db="EMBL/GenBank/DDBJ databases">
        <title>Genome-wide signatures of adaptation to extreme environments.</title>
        <authorList>
            <person name="Cho C.H."/>
            <person name="Yoon H.S."/>
        </authorList>
    </citation>
    <scope>NUCLEOTIDE SEQUENCE [LARGE SCALE GENOMIC DNA]</scope>
    <source>
        <strain evidence="4 5">108.79 E11</strain>
    </source>
</reference>
<protein>
    <recommendedName>
        <fullName evidence="6">L-iditol 2-dehydrogenase</fullName>
    </recommendedName>
</protein>
<dbReference type="InterPro" id="IPR036291">
    <property type="entry name" value="NAD(P)-bd_dom_sf"/>
</dbReference>
<dbReference type="InterPro" id="IPR011032">
    <property type="entry name" value="GroES-like_sf"/>
</dbReference>
<evidence type="ECO:0000259" key="3">
    <source>
        <dbReference type="Pfam" id="PF08240"/>
    </source>
</evidence>
<dbReference type="Gene3D" id="3.40.50.720">
    <property type="entry name" value="NAD(P)-binding Rossmann-like Domain"/>
    <property type="match status" value="1"/>
</dbReference>
<dbReference type="InterPro" id="IPR050129">
    <property type="entry name" value="Zn_alcohol_dh"/>
</dbReference>
<dbReference type="Proteomes" id="UP001300502">
    <property type="component" value="Unassembled WGS sequence"/>
</dbReference>
<dbReference type="PANTHER" id="PTHR43401:SF2">
    <property type="entry name" value="L-THREONINE 3-DEHYDROGENASE"/>
    <property type="match status" value="1"/>
</dbReference>
<dbReference type="InterPro" id="IPR013154">
    <property type="entry name" value="ADH-like_N"/>
</dbReference>
<organism evidence="4 5">
    <name type="scientific">Galdieria yellowstonensis</name>
    <dbReference type="NCBI Taxonomy" id="3028027"/>
    <lineage>
        <taxon>Eukaryota</taxon>
        <taxon>Rhodophyta</taxon>
        <taxon>Bangiophyceae</taxon>
        <taxon>Galdieriales</taxon>
        <taxon>Galdieriaceae</taxon>
        <taxon>Galdieria</taxon>
    </lineage>
</organism>
<evidence type="ECO:0008006" key="6">
    <source>
        <dbReference type="Google" id="ProtNLM"/>
    </source>
</evidence>
<dbReference type="PANTHER" id="PTHR43401">
    <property type="entry name" value="L-THREONINE 3-DEHYDROGENASE"/>
    <property type="match status" value="1"/>
</dbReference>
<proteinExistence type="predicted"/>
<evidence type="ECO:0000313" key="5">
    <source>
        <dbReference type="Proteomes" id="UP001300502"/>
    </source>
</evidence>
<accession>A0AAV9INR1</accession>